<accession>A0A0C3D946</accession>
<dbReference type="Proteomes" id="UP000054321">
    <property type="component" value="Unassembled WGS sequence"/>
</dbReference>
<dbReference type="AlphaFoldDB" id="A0A0C3D946"/>
<dbReference type="HOGENOM" id="CLU_1321238_0_0_1"/>
<organism evidence="2 3">
    <name type="scientific">Oidiodendron maius (strain Zn)</name>
    <dbReference type="NCBI Taxonomy" id="913774"/>
    <lineage>
        <taxon>Eukaryota</taxon>
        <taxon>Fungi</taxon>
        <taxon>Dikarya</taxon>
        <taxon>Ascomycota</taxon>
        <taxon>Pezizomycotina</taxon>
        <taxon>Leotiomycetes</taxon>
        <taxon>Leotiomycetes incertae sedis</taxon>
        <taxon>Myxotrichaceae</taxon>
        <taxon>Oidiodendron</taxon>
    </lineage>
</organism>
<evidence type="ECO:0000313" key="3">
    <source>
        <dbReference type="Proteomes" id="UP000054321"/>
    </source>
</evidence>
<name>A0A0C3D946_OIDMZ</name>
<feature type="region of interest" description="Disordered" evidence="1">
    <location>
        <begin position="1"/>
        <end position="27"/>
    </location>
</feature>
<evidence type="ECO:0000256" key="1">
    <source>
        <dbReference type="SAM" id="MobiDB-lite"/>
    </source>
</evidence>
<protein>
    <submittedName>
        <fullName evidence="2">Uncharacterized protein</fullName>
    </submittedName>
</protein>
<reference evidence="3" key="2">
    <citation type="submission" date="2015-01" db="EMBL/GenBank/DDBJ databases">
        <title>Evolutionary Origins and Diversification of the Mycorrhizal Mutualists.</title>
        <authorList>
            <consortium name="DOE Joint Genome Institute"/>
            <consortium name="Mycorrhizal Genomics Consortium"/>
            <person name="Kohler A."/>
            <person name="Kuo A."/>
            <person name="Nagy L.G."/>
            <person name="Floudas D."/>
            <person name="Copeland A."/>
            <person name="Barry K.W."/>
            <person name="Cichocki N."/>
            <person name="Veneault-Fourrey C."/>
            <person name="LaButti K."/>
            <person name="Lindquist E.A."/>
            <person name="Lipzen A."/>
            <person name="Lundell T."/>
            <person name="Morin E."/>
            <person name="Murat C."/>
            <person name="Riley R."/>
            <person name="Ohm R."/>
            <person name="Sun H."/>
            <person name="Tunlid A."/>
            <person name="Henrissat B."/>
            <person name="Grigoriev I.V."/>
            <person name="Hibbett D.S."/>
            <person name="Martin F."/>
        </authorList>
    </citation>
    <scope>NUCLEOTIDE SEQUENCE [LARGE SCALE GENOMIC DNA]</scope>
    <source>
        <strain evidence="3">Zn</strain>
    </source>
</reference>
<sequence length="208" mass="22654">MWESAVPASPGRQWAADQSEGEKSHVRQSFAWRPGQLQRQHSTSPSVRSESRRDFAALVPTGATHSADGHRVVGGLSPLGRKHEFGMNLKLLPSKNGTSKYNRNQIYGASLLRSPIGHDHHLDLRVELHDSPFGYASSDSSGALSGEMSGDACVVVENIQRGSGSRQVMLSIPSPSSPRTQRTYHNHTSLAQARRGAMHIIITFPSDP</sequence>
<reference evidence="2 3" key="1">
    <citation type="submission" date="2014-04" db="EMBL/GenBank/DDBJ databases">
        <authorList>
            <consortium name="DOE Joint Genome Institute"/>
            <person name="Kuo A."/>
            <person name="Martino E."/>
            <person name="Perotto S."/>
            <person name="Kohler A."/>
            <person name="Nagy L.G."/>
            <person name="Floudas D."/>
            <person name="Copeland A."/>
            <person name="Barry K.W."/>
            <person name="Cichocki N."/>
            <person name="Veneault-Fourrey C."/>
            <person name="LaButti K."/>
            <person name="Lindquist E.A."/>
            <person name="Lipzen A."/>
            <person name="Lundell T."/>
            <person name="Morin E."/>
            <person name="Murat C."/>
            <person name="Sun H."/>
            <person name="Tunlid A."/>
            <person name="Henrissat B."/>
            <person name="Grigoriev I.V."/>
            <person name="Hibbett D.S."/>
            <person name="Martin F."/>
            <person name="Nordberg H.P."/>
            <person name="Cantor M.N."/>
            <person name="Hua S.X."/>
        </authorList>
    </citation>
    <scope>NUCLEOTIDE SEQUENCE [LARGE SCALE GENOMIC DNA]</scope>
    <source>
        <strain evidence="2 3">Zn</strain>
    </source>
</reference>
<keyword evidence="3" id="KW-1185">Reference proteome</keyword>
<evidence type="ECO:0000313" key="2">
    <source>
        <dbReference type="EMBL" id="KIN07859.1"/>
    </source>
</evidence>
<dbReference type="InParanoid" id="A0A0C3D946"/>
<dbReference type="EMBL" id="KN832870">
    <property type="protein sequence ID" value="KIN07859.1"/>
    <property type="molecule type" value="Genomic_DNA"/>
</dbReference>
<gene>
    <name evidence="2" type="ORF">OIDMADRAFT_22710</name>
</gene>
<proteinExistence type="predicted"/>
<feature type="region of interest" description="Disordered" evidence="1">
    <location>
        <begin position="60"/>
        <end position="79"/>
    </location>
</feature>